<keyword evidence="3" id="KW-0240">DNA-directed RNA polymerase</keyword>
<dbReference type="GO" id="GO:0006366">
    <property type="term" value="P:transcription by RNA polymerase II"/>
    <property type="evidence" value="ECO:0007669"/>
    <property type="project" value="TreeGrafter"/>
</dbReference>
<dbReference type="InterPro" id="IPR036643">
    <property type="entry name" value="RNApol_insert_sf"/>
</dbReference>
<reference evidence="9 10" key="1">
    <citation type="journal article" date="2019" name="Mol. Biol. Evol.">
        <title>Blast fungal genomes show frequent chromosomal changes, gene gains and losses, and effector gene turnover.</title>
        <authorList>
            <person name="Gomez Luciano L.B."/>
            <person name="Jason Tsai I."/>
            <person name="Chuma I."/>
            <person name="Tosa Y."/>
            <person name="Chen Y.H."/>
            <person name="Li J.Y."/>
            <person name="Li M.Y."/>
            <person name="Jade Lu M.Y."/>
            <person name="Nakayashiki H."/>
            <person name="Li W.H."/>
        </authorList>
    </citation>
    <scope>NUCLEOTIDE SEQUENCE [LARGE SCALE GENOMIC DNA]</scope>
    <source>
        <strain evidence="9">MZ5-1-6</strain>
    </source>
</reference>
<dbReference type="Gene3D" id="2.170.120.12">
    <property type="entry name" value="DNA-directed RNA polymerase, insert domain"/>
    <property type="match status" value="1"/>
</dbReference>
<dbReference type="GO" id="GO:0046983">
    <property type="term" value="F:protein dimerization activity"/>
    <property type="evidence" value="ECO:0007669"/>
    <property type="project" value="InterPro"/>
</dbReference>
<evidence type="ECO:0000256" key="5">
    <source>
        <dbReference type="ARBA" id="ARBA00023242"/>
    </source>
</evidence>
<dbReference type="GO" id="GO:0000785">
    <property type="term" value="C:chromatin"/>
    <property type="evidence" value="ECO:0007669"/>
    <property type="project" value="EnsemblFungi"/>
</dbReference>
<dbReference type="FunFam" id="2.170.120.12:FF:000002">
    <property type="entry name" value="DNA-directed RNA polymerase II subunit RPB3"/>
    <property type="match status" value="1"/>
</dbReference>
<dbReference type="OMA" id="FYFEVES"/>
<comment type="subcellular location">
    <subcellularLocation>
        <location evidence="1">Nucleus</location>
    </subcellularLocation>
</comment>
<dbReference type="Pfam" id="PF01193">
    <property type="entry name" value="RNA_pol_L"/>
    <property type="match status" value="1"/>
</dbReference>
<dbReference type="InterPro" id="IPR011262">
    <property type="entry name" value="DNA-dir_RNA_pol_insert"/>
</dbReference>
<dbReference type="SUPFAM" id="SSF55257">
    <property type="entry name" value="RBP11-like subunits of RNA polymerase"/>
    <property type="match status" value="1"/>
</dbReference>
<accession>A0A4P7NGM1</accession>
<keyword evidence="5" id="KW-0539">Nucleus</keyword>
<dbReference type="GO" id="GO:0003899">
    <property type="term" value="F:DNA-directed RNA polymerase activity"/>
    <property type="evidence" value="ECO:0007669"/>
    <property type="project" value="InterPro"/>
</dbReference>
<organism evidence="9 10">
    <name type="scientific">Pyricularia oryzae</name>
    <name type="common">Rice blast fungus</name>
    <name type="synonym">Magnaporthe oryzae</name>
    <dbReference type="NCBI Taxonomy" id="318829"/>
    <lineage>
        <taxon>Eukaryota</taxon>
        <taxon>Fungi</taxon>
        <taxon>Dikarya</taxon>
        <taxon>Ascomycota</taxon>
        <taxon>Pezizomycotina</taxon>
        <taxon>Sordariomycetes</taxon>
        <taxon>Sordariomycetidae</taxon>
        <taxon>Magnaporthales</taxon>
        <taxon>Pyriculariaceae</taxon>
        <taxon>Pyricularia</taxon>
    </lineage>
</organism>
<dbReference type="HAMAP" id="MF_00320">
    <property type="entry name" value="RNApol_arch_Rpo3"/>
    <property type="match status" value="1"/>
</dbReference>
<evidence type="ECO:0000256" key="6">
    <source>
        <dbReference type="ARBA" id="ARBA00025804"/>
    </source>
</evidence>
<dbReference type="InterPro" id="IPR011263">
    <property type="entry name" value="DNA-dir_RNA_pol_RpoA/D/Rpb3"/>
</dbReference>
<dbReference type="InterPro" id="IPR022842">
    <property type="entry name" value="RNAP_Rpo3/Rpb3/RPAC1"/>
</dbReference>
<dbReference type="Proteomes" id="UP000294847">
    <property type="component" value="Chromosome 4"/>
</dbReference>
<feature type="domain" description="DNA-directed RNA polymerase RpoA/D/Rpb3-type" evidence="8">
    <location>
        <begin position="26"/>
        <end position="273"/>
    </location>
</feature>
<evidence type="ECO:0000256" key="1">
    <source>
        <dbReference type="ARBA" id="ARBA00004123"/>
    </source>
</evidence>
<dbReference type="GO" id="GO:0003677">
    <property type="term" value="F:DNA binding"/>
    <property type="evidence" value="ECO:0007669"/>
    <property type="project" value="EnsemblFungi"/>
</dbReference>
<dbReference type="EMBL" id="CP034207">
    <property type="protein sequence ID" value="QBZ61006.1"/>
    <property type="molecule type" value="Genomic_DNA"/>
</dbReference>
<evidence type="ECO:0000256" key="4">
    <source>
        <dbReference type="ARBA" id="ARBA00023163"/>
    </source>
</evidence>
<sequence length="330" mass="36420">MDYSTGYENTDELGAVVKIFHADSVHVNFELSNVDLSLANSIRRVMLAEIPTVAIDNCEIKENTSVLADEFIAHRLGLVPLSARGASELVYARDCDCEQYCENCSVIITIHAKCESEDPNYVMKVYARDMVVDGRRVNQSVGTPVITDPDGLGVILFKLRRNQEVHIRCVAKKGIAKEHAKWCPATAIGFEYDPHNKLRHLDLWYESNAKEEWPLSENAIREPPPQEGEPFDYDAVPNRFYFDVETCGALDPDVIVQEGLRVLQEKLANLVMLIEKTDESKGMGGDADYDMGGGAGGDWGGYNTVYGGAHGDQTAYGNDPYGGGSTSYGH</sequence>
<dbReference type="PANTHER" id="PTHR11800">
    <property type="entry name" value="DNA-DIRECTED RNA POLYMERASE"/>
    <property type="match status" value="1"/>
</dbReference>
<name>A0A4P7NGM1_PYROR</name>
<dbReference type="Pfam" id="PF01000">
    <property type="entry name" value="RNA_pol_A_bac"/>
    <property type="match status" value="1"/>
</dbReference>
<dbReference type="InterPro" id="IPR036603">
    <property type="entry name" value="RBP11-like"/>
</dbReference>
<dbReference type="SMR" id="A0A4P7NGM1"/>
<evidence type="ECO:0000256" key="7">
    <source>
        <dbReference type="ARBA" id="ARBA00072506"/>
    </source>
</evidence>
<comment type="similarity">
    <text evidence="6">Belongs to the archaeal Rpo3/eukaryotic RPB3 RNA polymerase subunit family.</text>
</comment>
<evidence type="ECO:0000259" key="8">
    <source>
        <dbReference type="SMART" id="SM00662"/>
    </source>
</evidence>
<proteinExistence type="inferred from homology"/>
<dbReference type="AlphaFoldDB" id="A0A4P7NGM1"/>
<dbReference type="CDD" id="cd07031">
    <property type="entry name" value="RNAP_II_RPB3"/>
    <property type="match status" value="1"/>
</dbReference>
<evidence type="ECO:0000256" key="2">
    <source>
        <dbReference type="ARBA" id="ARBA00011730"/>
    </source>
</evidence>
<dbReference type="SMART" id="SM00662">
    <property type="entry name" value="RPOLD"/>
    <property type="match status" value="1"/>
</dbReference>
<protein>
    <recommendedName>
        <fullName evidence="7">DNA-directed RNA polymerase II subunit RPB3</fullName>
    </recommendedName>
</protein>
<dbReference type="InterPro" id="IPR050518">
    <property type="entry name" value="Rpo3/RPB3_RNA_Pol_subunit"/>
</dbReference>
<comment type="subunit">
    <text evidence="2">Component of the RNA polymerase II (Pol II) complex consisting of 12 subunits.</text>
</comment>
<dbReference type="Gene3D" id="3.30.1360.10">
    <property type="entry name" value="RNA polymerase, RBP11-like subunit"/>
    <property type="match status" value="1"/>
</dbReference>
<gene>
    <name evidence="9" type="ORF">PoMZ_07952</name>
</gene>
<evidence type="ECO:0000313" key="9">
    <source>
        <dbReference type="EMBL" id="QBZ61006.1"/>
    </source>
</evidence>
<evidence type="ECO:0000256" key="3">
    <source>
        <dbReference type="ARBA" id="ARBA00022478"/>
    </source>
</evidence>
<dbReference type="GO" id="GO:0005665">
    <property type="term" value="C:RNA polymerase II, core complex"/>
    <property type="evidence" value="ECO:0007669"/>
    <property type="project" value="EnsemblFungi"/>
</dbReference>
<dbReference type="PANTHER" id="PTHR11800:SF2">
    <property type="entry name" value="DNA-DIRECTED RNA POLYMERASE II SUBUNIT RPB3"/>
    <property type="match status" value="1"/>
</dbReference>
<keyword evidence="4" id="KW-0804">Transcription</keyword>
<dbReference type="SUPFAM" id="SSF56553">
    <property type="entry name" value="Insert subdomain of RNA polymerase alpha subunit"/>
    <property type="match status" value="1"/>
</dbReference>
<evidence type="ECO:0000313" key="10">
    <source>
        <dbReference type="Proteomes" id="UP000294847"/>
    </source>
</evidence>
<dbReference type="NCBIfam" id="NF001988">
    <property type="entry name" value="PRK00783.1"/>
    <property type="match status" value="1"/>
</dbReference>